<feature type="region of interest" description="Disordered" evidence="1">
    <location>
        <begin position="548"/>
        <end position="568"/>
    </location>
</feature>
<feature type="region of interest" description="Disordered" evidence="1">
    <location>
        <begin position="1"/>
        <end position="31"/>
    </location>
</feature>
<accession>A0ABU2LBQ7</accession>
<feature type="compositionally biased region" description="Basic residues" evidence="1">
    <location>
        <begin position="628"/>
        <end position="643"/>
    </location>
</feature>
<keyword evidence="3" id="KW-1185">Reference proteome</keyword>
<gene>
    <name evidence="2" type="ORF">RM780_18945</name>
</gene>
<comment type="caution">
    <text evidence="2">The sequence shown here is derived from an EMBL/GenBank/DDBJ whole genome shotgun (WGS) entry which is preliminary data.</text>
</comment>
<evidence type="ECO:0000313" key="2">
    <source>
        <dbReference type="EMBL" id="MDT0309021.1"/>
    </source>
</evidence>
<feature type="region of interest" description="Disordered" evidence="1">
    <location>
        <begin position="583"/>
        <end position="750"/>
    </location>
</feature>
<feature type="compositionally biased region" description="Low complexity" evidence="1">
    <location>
        <begin position="8"/>
        <end position="19"/>
    </location>
</feature>
<sequence length="750" mass="76543">MEEDEVSRALAAADSALRDPTGGATPLGPPVPDEVLAPIAAVERALPNDAPRAATLRARLGCLHAIRYVQGSEHPDRDRSEGLRLLRAVRAADAAGTPGDLTKEDRLRAALLLLPLVAPMPGSRPGGGLPGLGRILDRTSRLGPESADGLESWAAEVDELLARLNAKPLPEPLASQFAQFAPFVRFLRAEPGTRDARPVVELLDRLGAEARVVGPFDDQLKVVFSHLPLMGEQKIPAAPAEEAAGAGPEAGPEPGSPAAEEGADRNAALLELLADATAPGVANPAGVREAIREAVGHLERARDSPGAPAAFRSLLDSVALHEPVLSGFLGRDPARIRAAVERARDAPGGESSFAGQEARARRFLPLALRLAHELDGDAAGLDTAIAELERMKADSESATQLDARRGLLRDLAEIRAPRGSAEAGDASGAIGAGLASSRVLGNEVLMQPGTEHGLRAARAGASRGLVVAGWAVAEGDVARAAAGRGLVLRAAAVPAGVPEQLEALGHRDLAERWRRAAPAAGAAEWPAAGEPLIPSTLRRQALAALRAAPGAGEGPGGAEGAPPGPAELAAGLERCGAHALVYLVPGRPRPPGARARDPRGAAGRAARHAGASHRLPPAHRLAGLGRPAAHRLRPGPGPRARRGRAADRHPHPGPPGGPGARARRGRAAGGAQCLRDRPVAAGPRRGAGADDRVRGAGGHGRGRVALDRPRRGGGAVDGRLPPPRGGGGAGNPRPAAAGRPARGNGSCGDG</sequence>
<dbReference type="EMBL" id="JAVREN010000029">
    <property type="protein sequence ID" value="MDT0309021.1"/>
    <property type="molecule type" value="Genomic_DNA"/>
</dbReference>
<reference evidence="3" key="1">
    <citation type="submission" date="2023-07" db="EMBL/GenBank/DDBJ databases">
        <title>30 novel species of actinomycetes from the DSMZ collection.</title>
        <authorList>
            <person name="Nouioui I."/>
        </authorList>
    </citation>
    <scope>NUCLEOTIDE SEQUENCE [LARGE SCALE GENOMIC DNA]</scope>
    <source>
        <strain evidence="3">DSM 44917</strain>
    </source>
</reference>
<feature type="region of interest" description="Disordered" evidence="1">
    <location>
        <begin position="238"/>
        <end position="261"/>
    </location>
</feature>
<proteinExistence type="predicted"/>
<dbReference type="Proteomes" id="UP001183388">
    <property type="component" value="Unassembled WGS sequence"/>
</dbReference>
<organism evidence="2 3">
    <name type="scientific">Streptomyces boetiae</name>
    <dbReference type="NCBI Taxonomy" id="3075541"/>
    <lineage>
        <taxon>Bacteria</taxon>
        <taxon>Bacillati</taxon>
        <taxon>Actinomycetota</taxon>
        <taxon>Actinomycetes</taxon>
        <taxon>Kitasatosporales</taxon>
        <taxon>Streptomycetaceae</taxon>
        <taxon>Streptomyces</taxon>
    </lineage>
</organism>
<evidence type="ECO:0000313" key="3">
    <source>
        <dbReference type="Proteomes" id="UP001183388"/>
    </source>
</evidence>
<evidence type="ECO:0000256" key="1">
    <source>
        <dbReference type="SAM" id="MobiDB-lite"/>
    </source>
</evidence>
<feature type="compositionally biased region" description="Low complexity" evidence="1">
    <location>
        <begin position="731"/>
        <end position="744"/>
    </location>
</feature>
<evidence type="ECO:0008006" key="4">
    <source>
        <dbReference type="Google" id="ProtNLM"/>
    </source>
</evidence>
<feature type="compositionally biased region" description="Low complexity" evidence="1">
    <location>
        <begin position="238"/>
        <end position="260"/>
    </location>
</feature>
<protein>
    <recommendedName>
        <fullName evidence="4">CHAT domain-containing protein</fullName>
    </recommendedName>
</protein>
<name>A0ABU2LBQ7_9ACTN</name>